<keyword evidence="1" id="KW-0134">Cell wall</keyword>
<comment type="caution">
    <text evidence="8">The sequence shown here is derived from an EMBL/GenBank/DDBJ whole genome shotgun (WGS) entry which is preliminary data.</text>
</comment>
<evidence type="ECO:0000256" key="3">
    <source>
        <dbReference type="ARBA" id="ARBA00022729"/>
    </source>
</evidence>
<evidence type="ECO:0000256" key="6">
    <source>
        <dbReference type="SAM" id="Phobius"/>
    </source>
</evidence>
<name>A0A1E5H8M1_9ENTE</name>
<feature type="compositionally biased region" description="Low complexity" evidence="5">
    <location>
        <begin position="51"/>
        <end position="69"/>
    </location>
</feature>
<proteinExistence type="predicted"/>
<dbReference type="NCBIfam" id="TIGR01167">
    <property type="entry name" value="LPXTG_anchor"/>
    <property type="match status" value="1"/>
</dbReference>
<evidence type="ECO:0000256" key="2">
    <source>
        <dbReference type="ARBA" id="ARBA00022525"/>
    </source>
</evidence>
<accession>A0A1E5H8M1</accession>
<keyword evidence="2" id="KW-0964">Secreted</keyword>
<protein>
    <recommendedName>
        <fullName evidence="7">Gram-positive cocci surface proteins LPxTG domain-containing protein</fullName>
    </recommendedName>
</protein>
<feature type="domain" description="Gram-positive cocci surface proteins LPxTG" evidence="7">
    <location>
        <begin position="73"/>
        <end position="113"/>
    </location>
</feature>
<gene>
    <name evidence="8" type="ORF">BCR24_07385</name>
</gene>
<sequence>MKTKRVTYLLVSSIVWFGLLLTPFQAVIAQEGAAGGGAVQTNGEIGFYEGESTTEPPTSSSTTNVSESTIATTKPKGRFPSTGELVKKSLSISGVALVVIVCLLLLFKRKKKEGEE</sequence>
<keyword evidence="3" id="KW-0732">Signal</keyword>
<dbReference type="Proteomes" id="UP000094469">
    <property type="component" value="Unassembled WGS sequence"/>
</dbReference>
<dbReference type="AlphaFoldDB" id="A0A1E5H8M1"/>
<dbReference type="RefSeq" id="WP_069641079.1">
    <property type="nucleotide sequence ID" value="NZ_JAFBEZ010000001.1"/>
</dbReference>
<evidence type="ECO:0000313" key="8">
    <source>
        <dbReference type="EMBL" id="OEG21283.1"/>
    </source>
</evidence>
<evidence type="ECO:0000259" key="7">
    <source>
        <dbReference type="Pfam" id="PF00746"/>
    </source>
</evidence>
<reference evidence="9" key="1">
    <citation type="submission" date="2016-09" db="EMBL/GenBank/DDBJ databases">
        <authorList>
            <person name="Gulvik C.A."/>
        </authorList>
    </citation>
    <scope>NUCLEOTIDE SEQUENCE [LARGE SCALE GENOMIC DNA]</scope>
    <source>
        <strain evidence="9">LMG 26676</strain>
    </source>
</reference>
<keyword evidence="6" id="KW-0472">Membrane</keyword>
<dbReference type="OrthoDB" id="2193634at2"/>
<keyword evidence="6" id="KW-0812">Transmembrane</keyword>
<dbReference type="Pfam" id="PF00746">
    <property type="entry name" value="Gram_pos_anchor"/>
    <property type="match status" value="1"/>
</dbReference>
<evidence type="ECO:0000256" key="4">
    <source>
        <dbReference type="ARBA" id="ARBA00023088"/>
    </source>
</evidence>
<dbReference type="STRING" id="1131292.BCR24_07385"/>
<keyword evidence="4" id="KW-0572">Peptidoglycan-anchor</keyword>
<evidence type="ECO:0000256" key="5">
    <source>
        <dbReference type="SAM" id="MobiDB-lite"/>
    </source>
</evidence>
<keyword evidence="6" id="KW-1133">Transmembrane helix</keyword>
<organism evidence="8 9">
    <name type="scientific">Enterococcus ureilyticus</name>
    <dbReference type="NCBI Taxonomy" id="1131292"/>
    <lineage>
        <taxon>Bacteria</taxon>
        <taxon>Bacillati</taxon>
        <taxon>Bacillota</taxon>
        <taxon>Bacilli</taxon>
        <taxon>Lactobacillales</taxon>
        <taxon>Enterococcaceae</taxon>
        <taxon>Enterococcus</taxon>
    </lineage>
</organism>
<feature type="transmembrane region" description="Helical" evidence="6">
    <location>
        <begin position="89"/>
        <end position="107"/>
    </location>
</feature>
<evidence type="ECO:0000256" key="1">
    <source>
        <dbReference type="ARBA" id="ARBA00022512"/>
    </source>
</evidence>
<evidence type="ECO:0000313" key="9">
    <source>
        <dbReference type="Proteomes" id="UP000094469"/>
    </source>
</evidence>
<dbReference type="EMBL" id="MIKC01000040">
    <property type="protein sequence ID" value="OEG21283.1"/>
    <property type="molecule type" value="Genomic_DNA"/>
</dbReference>
<keyword evidence="9" id="KW-1185">Reference proteome</keyword>
<feature type="region of interest" description="Disordered" evidence="5">
    <location>
        <begin position="47"/>
        <end position="76"/>
    </location>
</feature>
<dbReference type="InterPro" id="IPR019931">
    <property type="entry name" value="LPXTG_anchor"/>
</dbReference>